<sequence length="417" mass="40576">MAKIRNAGGWPAVAAVAASTFSVVTTEMLPVGLLSPIGAGLGVSDGTAGLTMTLPGLVAAAAAPVLTVCAGRLDRRVLLLTLMGLLTAADLLSAAAPGIEVLLGLRVLVGVCIGGVWAIAAGLGPRLVPSRAAGRATSVIFSGIAVASVLGVPAGTLVGGRAGWRAAFLVMGAVALLATAALAVVLPPLPPRGAAPSHVLPALLRARRVRAALLVVLLLVCGHFAGYTFVRPALERIPGTGAGTVGGLMLAYGVAGVAGNFLAGTAAVRHPRRVLAVVAVTLGAVIPAVSLTAGGTAGAAALLVVWGLAYGGVSVGTQTWLSAVAPEAGETVSALFVAVFNVAIALGALLGGRAVDAVSVPAALWLGGLLAAAAVVPLGAAGGAGKGRWGRSGGAGKGRWGRSGEVEEEAEARASAC</sequence>
<feature type="compositionally biased region" description="Gly residues" evidence="6">
    <location>
        <begin position="383"/>
        <end position="398"/>
    </location>
</feature>
<comment type="subcellular location">
    <subcellularLocation>
        <location evidence="1">Cell membrane</location>
        <topology evidence="1">Multi-pass membrane protein</topology>
    </subcellularLocation>
</comment>
<feature type="transmembrane region" description="Helical" evidence="7">
    <location>
        <begin position="46"/>
        <end position="70"/>
    </location>
</feature>
<dbReference type="SUPFAM" id="SSF103473">
    <property type="entry name" value="MFS general substrate transporter"/>
    <property type="match status" value="1"/>
</dbReference>
<dbReference type="InterPro" id="IPR036259">
    <property type="entry name" value="MFS_trans_sf"/>
</dbReference>
<feature type="transmembrane region" description="Helical" evidence="7">
    <location>
        <begin position="105"/>
        <end position="124"/>
    </location>
</feature>
<dbReference type="CDD" id="cd17324">
    <property type="entry name" value="MFS_NepI_like"/>
    <property type="match status" value="1"/>
</dbReference>
<evidence type="ECO:0000256" key="3">
    <source>
        <dbReference type="ARBA" id="ARBA00022692"/>
    </source>
</evidence>
<name>M3CEU2_STRM1</name>
<protein>
    <submittedName>
        <fullName evidence="9">Major facilitator superfamily protein</fullName>
    </submittedName>
</protein>
<dbReference type="EMBL" id="AORZ01000001">
    <property type="protein sequence ID" value="EMF02637.1"/>
    <property type="molecule type" value="Genomic_DNA"/>
</dbReference>
<organism evidence="9 10">
    <name type="scientific">Streptomyces mobaraensis (strain ATCC 29032 / DSM 40847 / JCM 4168 / NBRC 13819 / NCIMB 11159 / IPCR 16-22)</name>
    <dbReference type="NCBI Taxonomy" id="1223523"/>
    <lineage>
        <taxon>Bacteria</taxon>
        <taxon>Bacillati</taxon>
        <taxon>Actinomycetota</taxon>
        <taxon>Actinomycetes</taxon>
        <taxon>Kitasatosporales</taxon>
        <taxon>Streptomycetaceae</taxon>
        <taxon>Streptomyces</taxon>
    </lineage>
</organism>
<keyword evidence="2" id="KW-1003">Cell membrane</keyword>
<feature type="transmembrane region" description="Helical" evidence="7">
    <location>
        <begin position="242"/>
        <end position="262"/>
    </location>
</feature>
<gene>
    <name evidence="9" type="ORF">H340_00540</name>
</gene>
<feature type="transmembrane region" description="Helical" evidence="7">
    <location>
        <begin position="211"/>
        <end position="230"/>
    </location>
</feature>
<dbReference type="Proteomes" id="UP000011740">
    <property type="component" value="Unassembled WGS sequence"/>
</dbReference>
<dbReference type="InterPro" id="IPR050189">
    <property type="entry name" value="MFS_Efflux_Transporters"/>
</dbReference>
<keyword evidence="5 7" id="KW-0472">Membrane</keyword>
<dbReference type="PANTHER" id="PTHR43124">
    <property type="entry name" value="PURINE EFFLUX PUMP PBUE"/>
    <property type="match status" value="1"/>
</dbReference>
<evidence type="ECO:0000256" key="6">
    <source>
        <dbReference type="SAM" id="MobiDB-lite"/>
    </source>
</evidence>
<feature type="transmembrane region" description="Helical" evidence="7">
    <location>
        <begin position="299"/>
        <end position="320"/>
    </location>
</feature>
<evidence type="ECO:0000256" key="1">
    <source>
        <dbReference type="ARBA" id="ARBA00004651"/>
    </source>
</evidence>
<dbReference type="GO" id="GO:0022857">
    <property type="term" value="F:transmembrane transporter activity"/>
    <property type="evidence" value="ECO:0007669"/>
    <property type="project" value="InterPro"/>
</dbReference>
<evidence type="ECO:0000256" key="7">
    <source>
        <dbReference type="SAM" id="Phobius"/>
    </source>
</evidence>
<reference evidence="9 10" key="1">
    <citation type="journal article" date="2013" name="Genome Announc.">
        <title>Whole-Genome Shotgun Assembly and Analysis of the Genome of Streptomyces mobaraensis DSM 40847, a Strain for Industrial Production of Microbial Transglutaminase.</title>
        <authorList>
            <person name="Yang H."/>
            <person name="He T."/>
            <person name="Wu W."/>
            <person name="Zhu W."/>
            <person name="Lu B."/>
            <person name="Sun W."/>
        </authorList>
    </citation>
    <scope>NUCLEOTIDE SEQUENCE [LARGE SCALE GENOMIC DNA]</scope>
    <source>
        <strain evidence="9 10">DSM 40847</strain>
    </source>
</reference>
<keyword evidence="4 7" id="KW-1133">Transmembrane helix</keyword>
<accession>M3CEU2</accession>
<dbReference type="GO" id="GO:0005886">
    <property type="term" value="C:plasma membrane"/>
    <property type="evidence" value="ECO:0007669"/>
    <property type="project" value="UniProtKB-SubCell"/>
</dbReference>
<dbReference type="STRING" id="1223523.H340_00540"/>
<evidence type="ECO:0000259" key="8">
    <source>
        <dbReference type="PROSITE" id="PS50850"/>
    </source>
</evidence>
<dbReference type="PANTHER" id="PTHR43124:SF3">
    <property type="entry name" value="CHLORAMPHENICOL EFFLUX PUMP RV0191"/>
    <property type="match status" value="1"/>
</dbReference>
<dbReference type="PROSITE" id="PS50850">
    <property type="entry name" value="MFS"/>
    <property type="match status" value="1"/>
</dbReference>
<dbReference type="RefSeq" id="WP_004937660.1">
    <property type="nucleotide sequence ID" value="NZ_AORZ01000001.1"/>
</dbReference>
<feature type="domain" description="Major facilitator superfamily (MFS) profile" evidence="8">
    <location>
        <begin position="11"/>
        <end position="386"/>
    </location>
</feature>
<feature type="transmembrane region" description="Helical" evidence="7">
    <location>
        <begin position="166"/>
        <end position="190"/>
    </location>
</feature>
<dbReference type="InterPro" id="IPR020846">
    <property type="entry name" value="MFS_dom"/>
</dbReference>
<dbReference type="AlphaFoldDB" id="M3CEU2"/>
<dbReference type="Pfam" id="PF07690">
    <property type="entry name" value="MFS_1"/>
    <property type="match status" value="1"/>
</dbReference>
<dbReference type="PATRIC" id="fig|1223523.3.peg.114"/>
<evidence type="ECO:0000256" key="5">
    <source>
        <dbReference type="ARBA" id="ARBA00023136"/>
    </source>
</evidence>
<feature type="transmembrane region" description="Helical" evidence="7">
    <location>
        <begin position="332"/>
        <end position="350"/>
    </location>
</feature>
<evidence type="ECO:0000256" key="4">
    <source>
        <dbReference type="ARBA" id="ARBA00022989"/>
    </source>
</evidence>
<keyword evidence="3 7" id="KW-0812">Transmembrane</keyword>
<feature type="transmembrane region" description="Helical" evidence="7">
    <location>
        <begin position="77"/>
        <end position="99"/>
    </location>
</feature>
<dbReference type="Gene3D" id="1.20.1250.20">
    <property type="entry name" value="MFS general substrate transporter like domains"/>
    <property type="match status" value="1"/>
</dbReference>
<comment type="caution">
    <text evidence="9">The sequence shown here is derived from an EMBL/GenBank/DDBJ whole genome shotgun (WGS) entry which is preliminary data.</text>
</comment>
<feature type="transmembrane region" description="Helical" evidence="7">
    <location>
        <begin position="136"/>
        <end position="154"/>
    </location>
</feature>
<dbReference type="eggNOG" id="COG2814">
    <property type="taxonomic scope" value="Bacteria"/>
</dbReference>
<feature type="transmembrane region" description="Helical" evidence="7">
    <location>
        <begin position="274"/>
        <end position="293"/>
    </location>
</feature>
<evidence type="ECO:0000313" key="10">
    <source>
        <dbReference type="Proteomes" id="UP000011740"/>
    </source>
</evidence>
<evidence type="ECO:0000256" key="2">
    <source>
        <dbReference type="ARBA" id="ARBA00022475"/>
    </source>
</evidence>
<feature type="transmembrane region" description="Helical" evidence="7">
    <location>
        <begin position="362"/>
        <end position="381"/>
    </location>
</feature>
<proteinExistence type="predicted"/>
<dbReference type="InterPro" id="IPR011701">
    <property type="entry name" value="MFS"/>
</dbReference>
<evidence type="ECO:0000313" key="9">
    <source>
        <dbReference type="EMBL" id="EMF02637.1"/>
    </source>
</evidence>
<feature type="region of interest" description="Disordered" evidence="6">
    <location>
        <begin position="383"/>
        <end position="417"/>
    </location>
</feature>